<dbReference type="AlphaFoldDB" id="A0AAN9Z7E7"/>
<gene>
    <name evidence="2" type="ORF">R5R35_003132</name>
</gene>
<dbReference type="Pfam" id="PF02958">
    <property type="entry name" value="EcKL"/>
    <property type="match status" value="1"/>
</dbReference>
<name>A0AAN9Z7E7_9ORTH</name>
<dbReference type="PANTHER" id="PTHR11012">
    <property type="entry name" value="PROTEIN KINASE-LIKE DOMAIN-CONTAINING"/>
    <property type="match status" value="1"/>
</dbReference>
<dbReference type="InterPro" id="IPR011009">
    <property type="entry name" value="Kinase-like_dom_sf"/>
</dbReference>
<dbReference type="InterPro" id="IPR015897">
    <property type="entry name" value="CHK_kinase-like"/>
</dbReference>
<feature type="domain" description="CHK kinase-like" evidence="1">
    <location>
        <begin position="137"/>
        <end position="326"/>
    </location>
</feature>
<proteinExistence type="predicted"/>
<evidence type="ECO:0000259" key="1">
    <source>
        <dbReference type="SMART" id="SM00587"/>
    </source>
</evidence>
<dbReference type="Proteomes" id="UP001378592">
    <property type="component" value="Unassembled WGS sequence"/>
</dbReference>
<reference evidence="2 3" key="1">
    <citation type="submission" date="2024-03" db="EMBL/GenBank/DDBJ databases">
        <title>The genome assembly and annotation of the cricket Gryllus longicercus Weissman &amp; Gray.</title>
        <authorList>
            <person name="Szrajer S."/>
            <person name="Gray D."/>
            <person name="Ylla G."/>
        </authorList>
    </citation>
    <scope>NUCLEOTIDE SEQUENCE [LARGE SCALE GENOMIC DNA]</scope>
    <source>
        <strain evidence="2">DAG 2021-001</strain>
        <tissue evidence="2">Whole body minus gut</tissue>
    </source>
</reference>
<keyword evidence="3" id="KW-1185">Reference proteome</keyword>
<comment type="caution">
    <text evidence="2">The sequence shown here is derived from an EMBL/GenBank/DDBJ whole genome shotgun (WGS) entry which is preliminary data.</text>
</comment>
<dbReference type="EMBL" id="JAZDUA010000201">
    <property type="protein sequence ID" value="KAK7864525.1"/>
    <property type="molecule type" value="Genomic_DNA"/>
</dbReference>
<evidence type="ECO:0000313" key="2">
    <source>
        <dbReference type="EMBL" id="KAK7864525.1"/>
    </source>
</evidence>
<dbReference type="Gene3D" id="3.90.1200.10">
    <property type="match status" value="1"/>
</dbReference>
<sequence length="410" mass="45294">MRESRNTGRNREGRSPPPSWLDAAFVEAALRRSGQPLARVARVDTSYATAVGDHYCSRMYRVEAVVRGQGRPVSLLVKCMPEDKVILAMVREKGEFQTEVSMYKKVLPAVNDLLRAAGLSEPPLAARFFAAATDEVITLEDLVAQGFRMGDRFAGLDFEHAAAVLRALGRFHAATHVLLERDPRLLEHYRSLFQSPSKNFGGLNSALIRSAASVVRAWADEPPGLAARIEAIAESAAEKRKQLTSDAQAAFKVLNHGDLWTNNIMFRRDKGEVECRFVDLQLCFVGSPAIDLITFQMSSLEEAGWRERWPRLVAEYSGALAEAARRLGAAWVPTAEDVQAELRRARAWGLLVATSWVAVILTDAGKQFDFAACRQGGAAALAALSDTYKRRLRLLLPYCDEIGVFEDFPG</sequence>
<dbReference type="SMART" id="SM00587">
    <property type="entry name" value="CHK"/>
    <property type="match status" value="1"/>
</dbReference>
<evidence type="ECO:0000313" key="3">
    <source>
        <dbReference type="Proteomes" id="UP001378592"/>
    </source>
</evidence>
<dbReference type="InterPro" id="IPR004119">
    <property type="entry name" value="EcKL"/>
</dbReference>
<accession>A0AAN9Z7E7</accession>
<dbReference type="SUPFAM" id="SSF56112">
    <property type="entry name" value="Protein kinase-like (PK-like)"/>
    <property type="match status" value="1"/>
</dbReference>
<dbReference type="PANTHER" id="PTHR11012:SF56">
    <property type="entry name" value="CHK KINASE-LIKE DOMAIN-CONTAINING PROTEIN-RELATED"/>
    <property type="match status" value="1"/>
</dbReference>
<organism evidence="2 3">
    <name type="scientific">Gryllus longicercus</name>
    <dbReference type="NCBI Taxonomy" id="2509291"/>
    <lineage>
        <taxon>Eukaryota</taxon>
        <taxon>Metazoa</taxon>
        <taxon>Ecdysozoa</taxon>
        <taxon>Arthropoda</taxon>
        <taxon>Hexapoda</taxon>
        <taxon>Insecta</taxon>
        <taxon>Pterygota</taxon>
        <taxon>Neoptera</taxon>
        <taxon>Polyneoptera</taxon>
        <taxon>Orthoptera</taxon>
        <taxon>Ensifera</taxon>
        <taxon>Gryllidea</taxon>
        <taxon>Grylloidea</taxon>
        <taxon>Gryllidae</taxon>
        <taxon>Gryllinae</taxon>
        <taxon>Gryllus</taxon>
    </lineage>
</organism>
<protein>
    <recommendedName>
        <fullName evidence="1">CHK kinase-like domain-containing protein</fullName>
    </recommendedName>
</protein>